<dbReference type="RefSeq" id="WP_217666485.1">
    <property type="nucleotide sequence ID" value="NZ_JAHRID010000001.1"/>
</dbReference>
<reference evidence="1 2" key="1">
    <citation type="submission" date="2021-06" db="EMBL/GenBank/DDBJ databases">
        <title>Rheinheimera indica sp. nov., isolated from deep-sea sediment.</title>
        <authorList>
            <person name="Wang Z."/>
            <person name="Zhang X.-Y."/>
        </authorList>
    </citation>
    <scope>NUCLEOTIDE SEQUENCE [LARGE SCALE GENOMIC DNA]</scope>
    <source>
        <strain evidence="1 2">SM2107</strain>
    </source>
</reference>
<evidence type="ECO:0000313" key="1">
    <source>
        <dbReference type="EMBL" id="MBV2127625.1"/>
    </source>
</evidence>
<evidence type="ECO:0000313" key="2">
    <source>
        <dbReference type="Proteomes" id="UP000704611"/>
    </source>
</evidence>
<sequence length="189" mass="20981">MSGFEFTTTLVKELAWPVTVLIIVFLLRDDIAKLVPQLRKVKAGPVEAEFEKEVRELAEISEKSIVASHEQADFASHEFLAQLAELHPRSAILESWVRVEAAARAVLASNSTSVTSPSYIPASKLAEPLAERSILSPADVTLFHEIRRLRNEVAHAQGFEPTLQSAQQYIDLATVLLTKLQEKNVNVKL</sequence>
<name>A0ABS6MFN9_9GAMM</name>
<proteinExistence type="predicted"/>
<dbReference type="Proteomes" id="UP000704611">
    <property type="component" value="Unassembled WGS sequence"/>
</dbReference>
<comment type="caution">
    <text evidence="1">The sequence shown here is derived from an EMBL/GenBank/DDBJ whole genome shotgun (WGS) entry which is preliminary data.</text>
</comment>
<dbReference type="EMBL" id="JAHRID010000001">
    <property type="protein sequence ID" value="MBV2127625.1"/>
    <property type="molecule type" value="Genomic_DNA"/>
</dbReference>
<organism evidence="1 2">
    <name type="scientific">Arsukibacterium indicum</name>
    <dbReference type="NCBI Taxonomy" id="2848612"/>
    <lineage>
        <taxon>Bacteria</taxon>
        <taxon>Pseudomonadati</taxon>
        <taxon>Pseudomonadota</taxon>
        <taxon>Gammaproteobacteria</taxon>
        <taxon>Chromatiales</taxon>
        <taxon>Chromatiaceae</taxon>
        <taxon>Arsukibacterium</taxon>
    </lineage>
</organism>
<keyword evidence="2" id="KW-1185">Reference proteome</keyword>
<evidence type="ECO:0008006" key="3">
    <source>
        <dbReference type="Google" id="ProtNLM"/>
    </source>
</evidence>
<accession>A0ABS6MFN9</accession>
<protein>
    <recommendedName>
        <fullName evidence="3">DUF4145 domain-containing protein</fullName>
    </recommendedName>
</protein>
<gene>
    <name evidence="1" type="ORF">KQY15_00755</name>
</gene>